<sequence>MDKLENQEEWSKLTMIDYPKAKSQIAAIMLEKIDEMEEKLLLANWYLQRERTVPGDLWPTVKNIRDLNYLRLDMKSLDLYFTWHEINSV</sequence>
<accession>A0ABN7T485</accession>
<dbReference type="Proteomes" id="UP001158576">
    <property type="component" value="Chromosome 2"/>
</dbReference>
<gene>
    <name evidence="1" type="ORF">OKIOD_LOCUS15276</name>
</gene>
<organism evidence="1 2">
    <name type="scientific">Oikopleura dioica</name>
    <name type="common">Tunicate</name>
    <dbReference type="NCBI Taxonomy" id="34765"/>
    <lineage>
        <taxon>Eukaryota</taxon>
        <taxon>Metazoa</taxon>
        <taxon>Chordata</taxon>
        <taxon>Tunicata</taxon>
        <taxon>Appendicularia</taxon>
        <taxon>Copelata</taxon>
        <taxon>Oikopleuridae</taxon>
        <taxon>Oikopleura</taxon>
    </lineage>
</organism>
<evidence type="ECO:0000313" key="1">
    <source>
        <dbReference type="EMBL" id="CAG5112281.1"/>
    </source>
</evidence>
<keyword evidence="2" id="KW-1185">Reference proteome</keyword>
<dbReference type="EMBL" id="OU015567">
    <property type="protein sequence ID" value="CAG5112281.1"/>
    <property type="molecule type" value="Genomic_DNA"/>
</dbReference>
<proteinExistence type="predicted"/>
<evidence type="ECO:0000313" key="2">
    <source>
        <dbReference type="Proteomes" id="UP001158576"/>
    </source>
</evidence>
<protein>
    <submittedName>
        <fullName evidence="1">Oidioi.mRNA.OKI2018_I69.chr2.g6511.t1.cds</fullName>
    </submittedName>
</protein>
<name>A0ABN7T485_OIKDI</name>
<reference evidence="1 2" key="1">
    <citation type="submission" date="2021-04" db="EMBL/GenBank/DDBJ databases">
        <authorList>
            <person name="Bliznina A."/>
        </authorList>
    </citation>
    <scope>NUCLEOTIDE SEQUENCE [LARGE SCALE GENOMIC DNA]</scope>
</reference>